<protein>
    <recommendedName>
        <fullName evidence="5">Secreted protein</fullName>
    </recommendedName>
</protein>
<dbReference type="STRING" id="926566.Terro_1127"/>
<reference evidence="3 4" key="1">
    <citation type="submission" date="2012-06" db="EMBL/GenBank/DDBJ databases">
        <title>Complete genome of Terriglobus roseus DSM 18391.</title>
        <authorList>
            <consortium name="US DOE Joint Genome Institute (JGI-PGF)"/>
            <person name="Lucas S."/>
            <person name="Copeland A."/>
            <person name="Lapidus A."/>
            <person name="Glavina del Rio T."/>
            <person name="Dalin E."/>
            <person name="Tice H."/>
            <person name="Bruce D."/>
            <person name="Goodwin L."/>
            <person name="Pitluck S."/>
            <person name="Peters L."/>
            <person name="Mikhailova N."/>
            <person name="Munk A.C.C."/>
            <person name="Kyrpides N."/>
            <person name="Mavromatis K."/>
            <person name="Ivanova N."/>
            <person name="Brettin T."/>
            <person name="Detter J.C."/>
            <person name="Han C."/>
            <person name="Larimer F."/>
            <person name="Land M."/>
            <person name="Hauser L."/>
            <person name="Markowitz V."/>
            <person name="Cheng J.-F."/>
            <person name="Hugenholtz P."/>
            <person name="Woyke T."/>
            <person name="Wu D."/>
            <person name="Brambilla E."/>
            <person name="Klenk H.-P."/>
            <person name="Eisen J.A."/>
        </authorList>
    </citation>
    <scope>NUCLEOTIDE SEQUENCE [LARGE SCALE GENOMIC DNA]</scope>
    <source>
        <strain evidence="4">DSM 18391 / NRRL B-41598 / KBS 63</strain>
    </source>
</reference>
<proteinExistence type="predicted"/>
<evidence type="ECO:0000313" key="3">
    <source>
        <dbReference type="EMBL" id="AFL87446.1"/>
    </source>
</evidence>
<accession>I3ZDX8</accession>
<feature type="region of interest" description="Disordered" evidence="1">
    <location>
        <begin position="93"/>
        <end position="120"/>
    </location>
</feature>
<evidence type="ECO:0000256" key="2">
    <source>
        <dbReference type="SAM" id="SignalP"/>
    </source>
</evidence>
<dbReference type="AlphaFoldDB" id="I3ZDX8"/>
<keyword evidence="2" id="KW-0732">Signal</keyword>
<dbReference type="KEGG" id="trs:Terro_1127"/>
<name>I3ZDX8_TERRK</name>
<dbReference type="HOGENOM" id="CLU_2048594_0_0_0"/>
<organism evidence="3 4">
    <name type="scientific">Terriglobus roseus (strain DSM 18391 / NRRL B-41598 / KBS 63)</name>
    <dbReference type="NCBI Taxonomy" id="926566"/>
    <lineage>
        <taxon>Bacteria</taxon>
        <taxon>Pseudomonadati</taxon>
        <taxon>Acidobacteriota</taxon>
        <taxon>Terriglobia</taxon>
        <taxon>Terriglobales</taxon>
        <taxon>Acidobacteriaceae</taxon>
        <taxon>Terriglobus</taxon>
    </lineage>
</organism>
<feature type="compositionally biased region" description="Pro residues" evidence="1">
    <location>
        <begin position="99"/>
        <end position="114"/>
    </location>
</feature>
<dbReference type="Proteomes" id="UP000006056">
    <property type="component" value="Chromosome"/>
</dbReference>
<feature type="chain" id="PRO_5003683743" description="Secreted protein" evidence="2">
    <location>
        <begin position="25"/>
        <end position="120"/>
    </location>
</feature>
<gene>
    <name evidence="3" type="ordered locus">Terro_1127</name>
</gene>
<sequence length="120" mass="12184">MLLALLLGGSALPAAAMPCCNAQAAPAVKVQQDDAMADMPSCHHAAAVQATATLHCAHNVCAPEQRNAPVSEAAPTSIDATATPILVESRIPTLTTGYPTPPPALHPPSPPTAMPLPLRV</sequence>
<evidence type="ECO:0000313" key="4">
    <source>
        <dbReference type="Proteomes" id="UP000006056"/>
    </source>
</evidence>
<evidence type="ECO:0000256" key="1">
    <source>
        <dbReference type="SAM" id="MobiDB-lite"/>
    </source>
</evidence>
<feature type="signal peptide" evidence="2">
    <location>
        <begin position="1"/>
        <end position="24"/>
    </location>
</feature>
<keyword evidence="4" id="KW-1185">Reference proteome</keyword>
<dbReference type="EMBL" id="CP003379">
    <property type="protein sequence ID" value="AFL87446.1"/>
    <property type="molecule type" value="Genomic_DNA"/>
</dbReference>
<evidence type="ECO:0008006" key="5">
    <source>
        <dbReference type="Google" id="ProtNLM"/>
    </source>
</evidence>